<accession>A0A5A8CGX7</accession>
<evidence type="ECO:0008006" key="4">
    <source>
        <dbReference type="Google" id="ProtNLM"/>
    </source>
</evidence>
<name>A0A5A8CGX7_CAFRO</name>
<comment type="caution">
    <text evidence="2">The sequence shown here is derived from an EMBL/GenBank/DDBJ whole genome shotgun (WGS) entry which is preliminary data.</text>
</comment>
<dbReference type="Proteomes" id="UP000323011">
    <property type="component" value="Unassembled WGS sequence"/>
</dbReference>
<gene>
    <name evidence="2" type="ORF">FNF29_04293</name>
</gene>
<feature type="region of interest" description="Disordered" evidence="1">
    <location>
        <begin position="247"/>
        <end position="280"/>
    </location>
</feature>
<feature type="compositionally biased region" description="Gly residues" evidence="1">
    <location>
        <begin position="148"/>
        <end position="157"/>
    </location>
</feature>
<feature type="compositionally biased region" description="Low complexity" evidence="1">
    <location>
        <begin position="247"/>
        <end position="261"/>
    </location>
</feature>
<feature type="region of interest" description="Disordered" evidence="1">
    <location>
        <begin position="130"/>
        <end position="205"/>
    </location>
</feature>
<dbReference type="EMBL" id="VLTN01000024">
    <property type="protein sequence ID" value="KAA0151887.1"/>
    <property type="molecule type" value="Genomic_DNA"/>
</dbReference>
<organism evidence="2 3">
    <name type="scientific">Cafeteria roenbergensis</name>
    <name type="common">Marine flagellate</name>
    <dbReference type="NCBI Taxonomy" id="33653"/>
    <lineage>
        <taxon>Eukaryota</taxon>
        <taxon>Sar</taxon>
        <taxon>Stramenopiles</taxon>
        <taxon>Bigyra</taxon>
        <taxon>Opalozoa</taxon>
        <taxon>Bicosoecida</taxon>
        <taxon>Cafeteriaceae</taxon>
        <taxon>Cafeteria</taxon>
    </lineage>
</organism>
<evidence type="ECO:0000313" key="3">
    <source>
        <dbReference type="Proteomes" id="UP000323011"/>
    </source>
</evidence>
<evidence type="ECO:0000256" key="1">
    <source>
        <dbReference type="SAM" id="MobiDB-lite"/>
    </source>
</evidence>
<sequence>MAYPFMQARTPATAAGSDSVDFHTRSLREAYSMGKLESAPGGQTFTVGLQLLDRRVLGVRVIMPHGFPRARPSMVLTNASYPGTEIRHRLVNDAGEVVGLPELASWVPSKPLGGVLQAAMNIFRQNPPTLVSGGAGSGRSSVPIPGGVPRGAPGGGSPAYPGTGYPGTGYPSSAASARPGPASPGYPTSGGFPSGGAPPAYPSGGAPPAYPSGGAPPAYPSGGAPPAYPSGGAPPAYPSGGAPPAYPSGGAAASAGSASSGRPSMHSRSPKRPAIPASFPQLESMDTAVLRVMEADASERRSFLKQNVEALRMLRSSVLATLKANRDAAMSLTETPGGEKRAEDTASRIAVLLVQRRDAEEELQKRITRARRVSAALSSQALAAKLEDAASTVDDESNTFRDRIIRGEGRPEGGTDSAERRAWFRSIVGEFARLRARHHSLAARAAIARTCGVAGTSHESTPSTTML</sequence>
<feature type="compositionally biased region" description="Low complexity" evidence="1">
    <location>
        <begin position="138"/>
        <end position="147"/>
    </location>
</feature>
<dbReference type="AlphaFoldDB" id="A0A5A8CGX7"/>
<evidence type="ECO:0000313" key="2">
    <source>
        <dbReference type="EMBL" id="KAA0151887.1"/>
    </source>
</evidence>
<keyword evidence="3" id="KW-1185">Reference proteome</keyword>
<proteinExistence type="predicted"/>
<reference evidence="2 3" key="1">
    <citation type="submission" date="2019-07" db="EMBL/GenBank/DDBJ databases">
        <title>Genomes of Cafeteria roenbergensis.</title>
        <authorList>
            <person name="Fischer M.G."/>
            <person name="Hackl T."/>
            <person name="Roman M."/>
        </authorList>
    </citation>
    <scope>NUCLEOTIDE SEQUENCE [LARGE SCALE GENOMIC DNA]</scope>
    <source>
        <strain evidence="2 3">BVI</strain>
    </source>
</reference>
<feature type="compositionally biased region" description="Low complexity" evidence="1">
    <location>
        <begin position="158"/>
        <end position="205"/>
    </location>
</feature>
<protein>
    <recommendedName>
        <fullName evidence="4">VPS37 C-terminal domain-containing protein</fullName>
    </recommendedName>
</protein>
<dbReference type="CDD" id="cd11685">
    <property type="entry name" value="UEV_TSG101-like"/>
    <property type="match status" value="1"/>
</dbReference>